<feature type="non-terminal residue" evidence="3">
    <location>
        <position position="1"/>
    </location>
</feature>
<proteinExistence type="predicted"/>
<feature type="region of interest" description="Disordered" evidence="1">
    <location>
        <begin position="186"/>
        <end position="241"/>
    </location>
</feature>
<evidence type="ECO:0000259" key="2">
    <source>
        <dbReference type="PROSITE" id="PS50060"/>
    </source>
</evidence>
<dbReference type="Gene3D" id="2.60.120.200">
    <property type="match status" value="1"/>
</dbReference>
<dbReference type="SUPFAM" id="SSF49899">
    <property type="entry name" value="Concanavalin A-like lectins/glucanases"/>
    <property type="match status" value="1"/>
</dbReference>
<accession>A0ABD3VXH8</accession>
<dbReference type="InterPro" id="IPR000998">
    <property type="entry name" value="MAM_dom"/>
</dbReference>
<comment type="caution">
    <text evidence="3">The sequence shown here is derived from an EMBL/GenBank/DDBJ whole genome shotgun (WGS) entry which is preliminary data.</text>
</comment>
<dbReference type="SMART" id="SM00137">
    <property type="entry name" value="MAM"/>
    <property type="match status" value="1"/>
</dbReference>
<dbReference type="Pfam" id="PF00629">
    <property type="entry name" value="MAM"/>
    <property type="match status" value="1"/>
</dbReference>
<name>A0ABD3VXH8_SINWO</name>
<organism evidence="3 4">
    <name type="scientific">Sinanodonta woodiana</name>
    <name type="common">Chinese pond mussel</name>
    <name type="synonym">Anodonta woodiana</name>
    <dbReference type="NCBI Taxonomy" id="1069815"/>
    <lineage>
        <taxon>Eukaryota</taxon>
        <taxon>Metazoa</taxon>
        <taxon>Spiralia</taxon>
        <taxon>Lophotrochozoa</taxon>
        <taxon>Mollusca</taxon>
        <taxon>Bivalvia</taxon>
        <taxon>Autobranchia</taxon>
        <taxon>Heteroconchia</taxon>
        <taxon>Palaeoheterodonta</taxon>
        <taxon>Unionida</taxon>
        <taxon>Unionoidea</taxon>
        <taxon>Unionidae</taxon>
        <taxon>Unioninae</taxon>
        <taxon>Sinanodonta</taxon>
    </lineage>
</organism>
<reference evidence="3 4" key="1">
    <citation type="submission" date="2024-11" db="EMBL/GenBank/DDBJ databases">
        <title>Chromosome-level genome assembly of the freshwater bivalve Anodonta woodiana.</title>
        <authorList>
            <person name="Chen X."/>
        </authorList>
    </citation>
    <scope>NUCLEOTIDE SEQUENCE [LARGE SCALE GENOMIC DNA]</scope>
    <source>
        <strain evidence="3">MN2024</strain>
        <tissue evidence="3">Gills</tissue>
    </source>
</reference>
<dbReference type="PROSITE" id="PS50060">
    <property type="entry name" value="MAM_2"/>
    <property type="match status" value="1"/>
</dbReference>
<evidence type="ECO:0000313" key="3">
    <source>
        <dbReference type="EMBL" id="KAL3866292.1"/>
    </source>
</evidence>
<evidence type="ECO:0000256" key="1">
    <source>
        <dbReference type="SAM" id="MobiDB-lite"/>
    </source>
</evidence>
<gene>
    <name evidence="3" type="ORF">ACJMK2_043599</name>
</gene>
<dbReference type="Proteomes" id="UP001634394">
    <property type="component" value="Unassembled WGS sequence"/>
</dbReference>
<feature type="compositionally biased region" description="Low complexity" evidence="1">
    <location>
        <begin position="197"/>
        <end position="241"/>
    </location>
</feature>
<dbReference type="EMBL" id="JBJQND010000009">
    <property type="protein sequence ID" value="KAL3866292.1"/>
    <property type="molecule type" value="Genomic_DNA"/>
</dbReference>
<sequence length="347" mass="37819">VSGAAIHVCDLPRERRQQVNVSCNFNTKAGCTALYTSSPRNVWKYETKEVGNQLNGRITGDHNTGGTRGYYQLNALSFEKPDIYQLLTPLLPYNNICLRFWYNLPSTTSNIKVLANNQQLFSRENSKTQEWEQKNVSISLHTPIKIAFESHKTHVTSYVGIDDVIIEIERSVSKSTLLTTNKLRTLPTSRRNSPSITNSSKTVVRTSTTSTVTTSNLSKTTNLKPTSKPSKTTTTPVTSQTAKATTRALNNKSATTATQNIISTPIATVIPTKTSTTTTIAATLSVRTIETPMKTSTTSATTTLTFTSPTTKQPTTLTTTATTTRLKSSARITPAVFTKPLTTGTAA</sequence>
<keyword evidence="4" id="KW-1185">Reference proteome</keyword>
<feature type="compositionally biased region" description="Polar residues" evidence="1">
    <location>
        <begin position="186"/>
        <end position="196"/>
    </location>
</feature>
<dbReference type="InterPro" id="IPR013320">
    <property type="entry name" value="ConA-like_dom_sf"/>
</dbReference>
<evidence type="ECO:0000313" key="4">
    <source>
        <dbReference type="Proteomes" id="UP001634394"/>
    </source>
</evidence>
<protein>
    <recommendedName>
        <fullName evidence="2">MAM domain-containing protein</fullName>
    </recommendedName>
</protein>
<dbReference type="AlphaFoldDB" id="A0ABD3VXH8"/>
<feature type="domain" description="MAM" evidence="2">
    <location>
        <begin position="21"/>
        <end position="166"/>
    </location>
</feature>